<evidence type="ECO:0000313" key="2">
    <source>
        <dbReference type="Proteomes" id="UP000546642"/>
    </source>
</evidence>
<protein>
    <submittedName>
        <fullName evidence="1">Uncharacterized protein</fullName>
    </submittedName>
</protein>
<dbReference type="EMBL" id="JACHDS010000001">
    <property type="protein sequence ID" value="MBB6172145.1"/>
    <property type="molecule type" value="Genomic_DNA"/>
</dbReference>
<organism evidence="1 2">
    <name type="scientific">Nocardiopsis mwathae</name>
    <dbReference type="NCBI Taxonomy" id="1472723"/>
    <lineage>
        <taxon>Bacteria</taxon>
        <taxon>Bacillati</taxon>
        <taxon>Actinomycetota</taxon>
        <taxon>Actinomycetes</taxon>
        <taxon>Streptosporangiales</taxon>
        <taxon>Nocardiopsidaceae</taxon>
        <taxon>Nocardiopsis</taxon>
    </lineage>
</organism>
<accession>A0A7X0D5E9</accession>
<proteinExistence type="predicted"/>
<evidence type="ECO:0000313" key="1">
    <source>
        <dbReference type="EMBL" id="MBB6172145.1"/>
    </source>
</evidence>
<dbReference type="AlphaFoldDB" id="A0A7X0D5E9"/>
<reference evidence="1 2" key="1">
    <citation type="submission" date="2020-08" db="EMBL/GenBank/DDBJ databases">
        <title>Sequencing the genomes of 1000 actinobacteria strains.</title>
        <authorList>
            <person name="Klenk H.-P."/>
        </authorList>
    </citation>
    <scope>NUCLEOTIDE SEQUENCE [LARGE SCALE GENOMIC DNA]</scope>
    <source>
        <strain evidence="1 2">DSM 46659</strain>
    </source>
</reference>
<keyword evidence="2" id="KW-1185">Reference proteome</keyword>
<dbReference type="Proteomes" id="UP000546642">
    <property type="component" value="Unassembled WGS sequence"/>
</dbReference>
<sequence length="111" mass="11863">MSPSHASMMLLMSPHDGQASHGGACVGLGPQEFNHPVDRERGVVLTVRVGLTEPHSQLHGPPPVGIQFACGGSDAYEASGNWVYPANRMVVKFRSTSLPDGQMHAGLARYR</sequence>
<comment type="caution">
    <text evidence="1">The sequence shown here is derived from an EMBL/GenBank/DDBJ whole genome shotgun (WGS) entry which is preliminary data.</text>
</comment>
<gene>
    <name evidence="1" type="ORF">HNR23_002205</name>
</gene>
<name>A0A7X0D5E9_9ACTN</name>